<reference evidence="3 4" key="1">
    <citation type="submission" date="2024-07" db="EMBL/GenBank/DDBJ databases">
        <title>Section-level genome sequencing and comparative genomics of Aspergillus sections Usti and Cavernicolus.</title>
        <authorList>
            <consortium name="Lawrence Berkeley National Laboratory"/>
            <person name="Nybo J.L."/>
            <person name="Vesth T.C."/>
            <person name="Theobald S."/>
            <person name="Frisvad J.C."/>
            <person name="Larsen T.O."/>
            <person name="Kjaerboelling I."/>
            <person name="Rothschild-Mancinelli K."/>
            <person name="Lyhne E.K."/>
            <person name="Kogle M.E."/>
            <person name="Barry K."/>
            <person name="Clum A."/>
            <person name="Na H."/>
            <person name="Ledsgaard L."/>
            <person name="Lin J."/>
            <person name="Lipzen A."/>
            <person name="Kuo A."/>
            <person name="Riley R."/>
            <person name="Mondo S."/>
            <person name="Labutti K."/>
            <person name="Haridas S."/>
            <person name="Pangalinan J."/>
            <person name="Salamov A.A."/>
            <person name="Simmons B.A."/>
            <person name="Magnuson J.K."/>
            <person name="Chen J."/>
            <person name="Drula E."/>
            <person name="Henrissat B."/>
            <person name="Wiebenga A."/>
            <person name="Lubbers R.J."/>
            <person name="Gomes A.C."/>
            <person name="Makela M.R."/>
            <person name="Stajich J."/>
            <person name="Grigoriev I.V."/>
            <person name="Mortensen U.H."/>
            <person name="De Vries R.P."/>
            <person name="Baker S.E."/>
            <person name="Andersen M.R."/>
        </authorList>
    </citation>
    <scope>NUCLEOTIDE SEQUENCE [LARGE SCALE GENOMIC DNA]</scope>
    <source>
        <strain evidence="3 4">CBS 588.65</strain>
    </source>
</reference>
<organism evidence="3 4">
    <name type="scientific">Aspergillus granulosus</name>
    <dbReference type="NCBI Taxonomy" id="176169"/>
    <lineage>
        <taxon>Eukaryota</taxon>
        <taxon>Fungi</taxon>
        <taxon>Dikarya</taxon>
        <taxon>Ascomycota</taxon>
        <taxon>Pezizomycotina</taxon>
        <taxon>Eurotiomycetes</taxon>
        <taxon>Eurotiomycetidae</taxon>
        <taxon>Eurotiales</taxon>
        <taxon>Aspergillaceae</taxon>
        <taxon>Aspergillus</taxon>
        <taxon>Aspergillus subgen. Nidulantes</taxon>
    </lineage>
</organism>
<protein>
    <submittedName>
        <fullName evidence="3">Uncharacterized protein</fullName>
    </submittedName>
</protein>
<accession>A0ABR4HEU9</accession>
<evidence type="ECO:0000313" key="4">
    <source>
        <dbReference type="Proteomes" id="UP001610334"/>
    </source>
</evidence>
<feature type="region of interest" description="Disordered" evidence="1">
    <location>
        <begin position="126"/>
        <end position="162"/>
    </location>
</feature>
<evidence type="ECO:0000256" key="2">
    <source>
        <dbReference type="SAM" id="Phobius"/>
    </source>
</evidence>
<feature type="compositionally biased region" description="Gly residues" evidence="1">
    <location>
        <begin position="197"/>
        <end position="210"/>
    </location>
</feature>
<dbReference type="EMBL" id="JBFXLT010000036">
    <property type="protein sequence ID" value="KAL2814012.1"/>
    <property type="molecule type" value="Genomic_DNA"/>
</dbReference>
<keyword evidence="2" id="KW-0472">Membrane</keyword>
<feature type="region of interest" description="Disordered" evidence="1">
    <location>
        <begin position="195"/>
        <end position="215"/>
    </location>
</feature>
<feature type="compositionally biased region" description="Polar residues" evidence="1">
    <location>
        <begin position="126"/>
        <end position="150"/>
    </location>
</feature>
<feature type="compositionally biased region" description="Low complexity" evidence="1">
    <location>
        <begin position="151"/>
        <end position="162"/>
    </location>
</feature>
<dbReference type="Proteomes" id="UP001610334">
    <property type="component" value="Unassembled WGS sequence"/>
</dbReference>
<evidence type="ECO:0000313" key="3">
    <source>
        <dbReference type="EMBL" id="KAL2814012.1"/>
    </source>
</evidence>
<keyword evidence="2" id="KW-1133">Transmembrane helix</keyword>
<keyword evidence="4" id="KW-1185">Reference proteome</keyword>
<name>A0ABR4HEU9_9EURO</name>
<sequence>MRFSNPVGSFDQFFSITRRQTGTDSVCWGGLGAGECLSSCAGVIYSNQCHDAPGEECCLHRECSTSIGNGWCRNTDNQTCEGEFIVGHCPGPTYIVCCVEWEDMMNDTSNSTFSASRDTTFTISGSTSFVPSSTATPGTGESWPTGTDFETLSSSSSGLTSSQKGGIAGGVIGAVIVTSLVFSLILFLRRRKRQRGKGVGSGGTGDGSGNRGKYRSVAPATEVVVDEGQGEEDNKRTMLASKEKKELDACGRALHEMDFESAVTPRATGWIKTKARKMSELPVSSGALVELPVYGTRQE</sequence>
<gene>
    <name evidence="3" type="ORF">BJX63DRAFT_442677</name>
</gene>
<keyword evidence="2" id="KW-0812">Transmembrane</keyword>
<feature type="transmembrane region" description="Helical" evidence="2">
    <location>
        <begin position="167"/>
        <end position="188"/>
    </location>
</feature>
<comment type="caution">
    <text evidence="3">The sequence shown here is derived from an EMBL/GenBank/DDBJ whole genome shotgun (WGS) entry which is preliminary data.</text>
</comment>
<evidence type="ECO:0000256" key="1">
    <source>
        <dbReference type="SAM" id="MobiDB-lite"/>
    </source>
</evidence>
<proteinExistence type="predicted"/>